<dbReference type="AlphaFoldDB" id="A0A5P8VWT1"/>
<reference evidence="1 2" key="1">
    <citation type="submission" date="2019-10" db="EMBL/GenBank/DDBJ databases">
        <title>Genomic and transcriptomic insights into the perfect genentic adaptation of a filamentous nitrogen-fixing cyanobacterium to rice fields.</title>
        <authorList>
            <person name="Chen Z."/>
        </authorList>
    </citation>
    <scope>NUCLEOTIDE SEQUENCE [LARGE SCALE GENOMIC DNA]</scope>
    <source>
        <strain evidence="1">CCNUC1</strain>
    </source>
</reference>
<dbReference type="KEGG" id="nsh:GXM_02347"/>
<evidence type="ECO:0000313" key="2">
    <source>
        <dbReference type="Proteomes" id="UP000326678"/>
    </source>
</evidence>
<dbReference type="EMBL" id="CP045226">
    <property type="protein sequence ID" value="QFS44872.1"/>
    <property type="molecule type" value="Genomic_DNA"/>
</dbReference>
<sequence>MEAELLTDVALGLEELTIDVDEQAANSKLRQRPVTKAPIIGKTEEKNNLC</sequence>
<dbReference type="Proteomes" id="UP000326678">
    <property type="component" value="Chromosome Gxm1"/>
</dbReference>
<accession>A0A5P8VWT1</accession>
<proteinExistence type="predicted"/>
<keyword evidence="2" id="KW-1185">Reference proteome</keyword>
<gene>
    <name evidence="1" type="ORF">GXM_02347</name>
</gene>
<organism evidence="1 2">
    <name type="scientific">Nostoc sphaeroides CCNUC1</name>
    <dbReference type="NCBI Taxonomy" id="2653204"/>
    <lineage>
        <taxon>Bacteria</taxon>
        <taxon>Bacillati</taxon>
        <taxon>Cyanobacteriota</taxon>
        <taxon>Cyanophyceae</taxon>
        <taxon>Nostocales</taxon>
        <taxon>Nostocaceae</taxon>
        <taxon>Nostoc</taxon>
    </lineage>
</organism>
<protein>
    <submittedName>
        <fullName evidence="1">Uncharacterized protein</fullName>
    </submittedName>
</protein>
<evidence type="ECO:0000313" key="1">
    <source>
        <dbReference type="EMBL" id="QFS44872.1"/>
    </source>
</evidence>
<name>A0A5P8VWT1_9NOSO</name>